<dbReference type="InterPro" id="IPR046377">
    <property type="entry name" value="DHU1"/>
</dbReference>
<dbReference type="InterPro" id="IPR036322">
    <property type="entry name" value="WD40_repeat_dom_sf"/>
</dbReference>
<dbReference type="Proteomes" id="UP000596660">
    <property type="component" value="Unplaced"/>
</dbReference>
<feature type="domain" description="DWD hypersensitive to UV-B 1 N-terminal" evidence="1">
    <location>
        <begin position="4"/>
        <end position="217"/>
    </location>
</feature>
<dbReference type="SUPFAM" id="SSF50978">
    <property type="entry name" value="WD40 repeat-like"/>
    <property type="match status" value="1"/>
</dbReference>
<dbReference type="RefSeq" id="XP_021714403.1">
    <property type="nucleotide sequence ID" value="XM_021858711.1"/>
</dbReference>
<evidence type="ECO:0000259" key="1">
    <source>
        <dbReference type="Pfam" id="PF20919"/>
    </source>
</evidence>
<dbReference type="PANTHER" id="PTHR47201">
    <property type="entry name" value="BNAC09G30780D PROTEIN"/>
    <property type="match status" value="1"/>
</dbReference>
<evidence type="ECO:0000313" key="2">
    <source>
        <dbReference type="EnsemblPlants" id="AUR62003959-RA:cds"/>
    </source>
</evidence>
<dbReference type="InterPro" id="IPR048514">
    <property type="entry name" value="DHU1_N"/>
</dbReference>
<reference evidence="2" key="2">
    <citation type="submission" date="2021-03" db="UniProtKB">
        <authorList>
            <consortium name="EnsemblPlants"/>
        </authorList>
    </citation>
    <scope>IDENTIFICATION</scope>
</reference>
<dbReference type="InterPro" id="IPR032675">
    <property type="entry name" value="LRR_dom_sf"/>
</dbReference>
<dbReference type="Gramene" id="AUR62003959-RA">
    <property type="protein sequence ID" value="AUR62003959-RA:cds"/>
    <property type="gene ID" value="AUR62003959"/>
</dbReference>
<accession>A0A803KY50</accession>
<dbReference type="PANTHER" id="PTHR47201:SF3">
    <property type="entry name" value="U2A'_PHOSPHOPROTEIN 32 FAMILY A C-TERMINAL DOMAIN-CONTAINING PROTEIN"/>
    <property type="match status" value="1"/>
</dbReference>
<dbReference type="SUPFAM" id="SSF52058">
    <property type="entry name" value="L domain-like"/>
    <property type="match status" value="1"/>
</dbReference>
<dbReference type="KEGG" id="cqi:110682379"/>
<proteinExistence type="predicted"/>
<feature type="domain" description="DWD hypersensitive to UV-B 1 N-terminal" evidence="1">
    <location>
        <begin position="287"/>
        <end position="330"/>
    </location>
</feature>
<evidence type="ECO:0000313" key="3">
    <source>
        <dbReference type="Proteomes" id="UP000596660"/>
    </source>
</evidence>
<keyword evidence="3" id="KW-1185">Reference proteome</keyword>
<dbReference type="GeneID" id="110682379"/>
<protein>
    <recommendedName>
        <fullName evidence="1">DWD hypersensitive to UV-B 1 N-terminal domain-containing protein</fullName>
    </recommendedName>
</protein>
<reference evidence="2" key="1">
    <citation type="journal article" date="2017" name="Nature">
        <title>The genome of Chenopodium quinoa.</title>
        <authorList>
            <person name="Jarvis D.E."/>
            <person name="Ho Y.S."/>
            <person name="Lightfoot D.J."/>
            <person name="Schmoeckel S.M."/>
            <person name="Li B."/>
            <person name="Borm T.J.A."/>
            <person name="Ohyanagi H."/>
            <person name="Mineta K."/>
            <person name="Michell C.T."/>
            <person name="Saber N."/>
            <person name="Kharbatia N.M."/>
            <person name="Rupper R.R."/>
            <person name="Sharp A.R."/>
            <person name="Dally N."/>
            <person name="Boughton B.A."/>
            <person name="Woo Y.H."/>
            <person name="Gao G."/>
            <person name="Schijlen E.G.W.M."/>
            <person name="Guo X."/>
            <person name="Momin A.A."/>
            <person name="Negrao S."/>
            <person name="Al-Babili S."/>
            <person name="Gehring C."/>
            <person name="Roessner U."/>
            <person name="Jung C."/>
            <person name="Murphy K."/>
            <person name="Arold S.T."/>
            <person name="Gojobori T."/>
            <person name="van der Linden C.G."/>
            <person name="van Loo E.N."/>
            <person name="Jellen E.N."/>
            <person name="Maughan P.J."/>
            <person name="Tester M."/>
        </authorList>
    </citation>
    <scope>NUCLEOTIDE SEQUENCE [LARGE SCALE GENOMIC DNA]</scope>
    <source>
        <strain evidence="2">cv. PI 614886</strain>
    </source>
</reference>
<dbReference type="OrthoDB" id="20669at2759"/>
<dbReference type="GO" id="GO:0080008">
    <property type="term" value="C:Cul4-RING E3 ubiquitin ligase complex"/>
    <property type="evidence" value="ECO:0007669"/>
    <property type="project" value="InterPro"/>
</dbReference>
<dbReference type="Gene3D" id="2.130.10.10">
    <property type="entry name" value="YVTN repeat-like/Quinoprotein amine dehydrogenase"/>
    <property type="match status" value="1"/>
</dbReference>
<dbReference type="InterPro" id="IPR015943">
    <property type="entry name" value="WD40/YVTN_repeat-like_dom_sf"/>
</dbReference>
<dbReference type="Pfam" id="PF20919">
    <property type="entry name" value="DHU1_N"/>
    <property type="match status" value="2"/>
</dbReference>
<dbReference type="GO" id="GO:0071493">
    <property type="term" value="P:cellular response to UV-B"/>
    <property type="evidence" value="ECO:0007669"/>
    <property type="project" value="InterPro"/>
</dbReference>
<name>A0A803KY50_CHEQI</name>
<dbReference type="EnsemblPlants" id="AUR62003959-RA">
    <property type="protein sequence ID" value="AUR62003959-RA:cds"/>
    <property type="gene ID" value="AUR62003959"/>
</dbReference>
<dbReference type="AlphaFoldDB" id="A0A803KY50"/>
<dbReference type="OMA" id="HYPSPIC"/>
<organism evidence="2 3">
    <name type="scientific">Chenopodium quinoa</name>
    <name type="common">Quinoa</name>
    <dbReference type="NCBI Taxonomy" id="63459"/>
    <lineage>
        <taxon>Eukaryota</taxon>
        <taxon>Viridiplantae</taxon>
        <taxon>Streptophyta</taxon>
        <taxon>Embryophyta</taxon>
        <taxon>Tracheophyta</taxon>
        <taxon>Spermatophyta</taxon>
        <taxon>Magnoliopsida</taxon>
        <taxon>eudicotyledons</taxon>
        <taxon>Gunneridae</taxon>
        <taxon>Pentapetalae</taxon>
        <taxon>Caryophyllales</taxon>
        <taxon>Chenopodiaceae</taxon>
        <taxon>Chenopodioideae</taxon>
        <taxon>Atripliceae</taxon>
        <taxon>Chenopodium</taxon>
    </lineage>
</organism>
<dbReference type="InterPro" id="IPR001680">
    <property type="entry name" value="WD40_rpt"/>
</dbReference>
<dbReference type="Gene3D" id="3.80.10.10">
    <property type="entry name" value="Ribonuclease Inhibitor"/>
    <property type="match status" value="1"/>
</dbReference>
<dbReference type="SMART" id="SM00320">
    <property type="entry name" value="WD40"/>
    <property type="match status" value="5"/>
</dbReference>
<gene>
    <name evidence="2" type="primary">LOC110682379</name>
</gene>
<dbReference type="Pfam" id="PF00400">
    <property type="entry name" value="WD40"/>
    <property type="match status" value="1"/>
</dbReference>
<sequence>MDSFEFRYVNCCKRYKVLPNPAILSSLSKVECQKSFERLSNLVIVLDHLKDADLLPLIDMINAMSSSDVDAVDILNESPCILNEDQVLSLMCAANQKLRTVSLQDLPFTKRFLRYLFRSGLCCQLLKLSSSSLQKLDMVGSFMQLRKLNLDFCTSLTTLHKDCFSDMPNLMHLSMCETRVANLWTTTTALSKLPSLVELRFQNCLCCEDTGPCPAYSTNRFGFRVRNSDYPTGQPNTCYDNLQNLSLLDLSSDPHSGLEKTFRDESNIQDGYDFDLNEGVTVASARKKYISHHPSPLCFEKYYREFMIASLPRLEVLDNLPIGKKDKKLAQVIHSTYFENLPYKRHAEENVSRILHNREIASSRTPFKSKQSSFHRKNQQSFSRSLCAAKLGASPWPHLNSLSSISFATNEESRRFRPRQFEYHPSDSSLMAFGTLDGEVVVINHENGKKIAYMPPLGARNSILGLCWLKKYPSKVLAGSDNGLLRLYDISNTSAKGADSCYDRVFNASDKFEQLTSVHINSTDEMLLVSGYTRNVAMYDMVTGKRSQLFGDLHQEPINVAKFSHLSPFMFATSSFDHDVKMWDIRQKMVRPCYTATSSRGNVMVCFSPDDQYLLVSAVDNEVRQLLAADGRLHTDFGIASSGSSQNYTRSYYMNGSDYIITGSSDEHVVRICCAQTGRRLRDVYFEGKGSDKAMFVQSLRSDPFRPFNMSILASYAQSNSKCEIIKVNLLSSSEEGEDDSYLQQSCPSFSLGG</sequence>
<dbReference type="SMR" id="A0A803KY50"/>